<dbReference type="PIRSF" id="PIRSF006648">
    <property type="entry name" value="DrrB"/>
    <property type="match status" value="1"/>
</dbReference>
<evidence type="ECO:0000313" key="7">
    <source>
        <dbReference type="EMBL" id="TVP41505.1"/>
    </source>
</evidence>
<dbReference type="GO" id="GO:0140359">
    <property type="term" value="F:ABC-type transporter activity"/>
    <property type="evidence" value="ECO:0007669"/>
    <property type="project" value="InterPro"/>
</dbReference>
<evidence type="ECO:0000256" key="1">
    <source>
        <dbReference type="ARBA" id="ARBA00004141"/>
    </source>
</evidence>
<dbReference type="InterPro" id="IPR047817">
    <property type="entry name" value="ABC2_TM_bact-type"/>
</dbReference>
<evidence type="ECO:0000259" key="6">
    <source>
        <dbReference type="PROSITE" id="PS51012"/>
    </source>
</evidence>
<accession>A0A557SY25</accession>
<dbReference type="EMBL" id="VOAH01000003">
    <property type="protein sequence ID" value="TVP41505.1"/>
    <property type="molecule type" value="Genomic_DNA"/>
</dbReference>
<feature type="transmembrane region" description="Helical" evidence="5">
    <location>
        <begin position="107"/>
        <end position="134"/>
    </location>
</feature>
<keyword evidence="8" id="KW-1185">Reference proteome</keyword>
<name>A0A557SY25_9ARCH</name>
<dbReference type="InterPro" id="IPR013525">
    <property type="entry name" value="ABC2_TM"/>
</dbReference>
<dbReference type="PANTHER" id="PTHR43077">
    <property type="entry name" value="TRANSPORT PERMEASE YVFS-RELATED"/>
    <property type="match status" value="1"/>
</dbReference>
<dbReference type="AlphaFoldDB" id="A0A557SY25"/>
<dbReference type="GO" id="GO:0043190">
    <property type="term" value="C:ATP-binding cassette (ABC) transporter complex"/>
    <property type="evidence" value="ECO:0007669"/>
    <property type="project" value="InterPro"/>
</dbReference>
<keyword evidence="4 5" id="KW-0472">Membrane</keyword>
<comment type="subcellular location">
    <subcellularLocation>
        <location evidence="1">Membrane</location>
        <topology evidence="1">Multi-pass membrane protein</topology>
    </subcellularLocation>
</comment>
<protein>
    <submittedName>
        <fullName evidence="7">ABC-type multidrug transport system, permease component</fullName>
    </submittedName>
</protein>
<feature type="transmembrane region" description="Helical" evidence="5">
    <location>
        <begin position="176"/>
        <end position="193"/>
    </location>
</feature>
<evidence type="ECO:0000256" key="3">
    <source>
        <dbReference type="ARBA" id="ARBA00022989"/>
    </source>
</evidence>
<proteinExistence type="predicted"/>
<feature type="transmembrane region" description="Helical" evidence="5">
    <location>
        <begin position="140"/>
        <end position="164"/>
    </location>
</feature>
<evidence type="ECO:0000256" key="4">
    <source>
        <dbReference type="ARBA" id="ARBA00023136"/>
    </source>
</evidence>
<dbReference type="InterPro" id="IPR000412">
    <property type="entry name" value="ABC_2_transport"/>
</dbReference>
<organism evidence="7 8">
    <name type="scientific">Candidatus Nitrosocosmicus arcticus</name>
    <dbReference type="NCBI Taxonomy" id="2035267"/>
    <lineage>
        <taxon>Archaea</taxon>
        <taxon>Nitrososphaerota</taxon>
        <taxon>Nitrososphaeria</taxon>
        <taxon>Nitrososphaerales</taxon>
        <taxon>Nitrososphaeraceae</taxon>
        <taxon>Candidatus Nitrosocosmicus</taxon>
    </lineage>
</organism>
<feature type="domain" description="ABC transmembrane type-2" evidence="6">
    <location>
        <begin position="24"/>
        <end position="256"/>
    </location>
</feature>
<feature type="transmembrane region" description="Helical" evidence="5">
    <location>
        <begin position="20"/>
        <end position="41"/>
    </location>
</feature>
<gene>
    <name evidence="7" type="ORF">NARC_30220</name>
</gene>
<dbReference type="PANTHER" id="PTHR43077:SF10">
    <property type="entry name" value="TRANSPORT PERMEASE PROTEIN"/>
    <property type="match status" value="1"/>
</dbReference>
<dbReference type="InterPro" id="IPR051328">
    <property type="entry name" value="T7SS_ABC-Transporter"/>
</dbReference>
<feature type="transmembrane region" description="Helical" evidence="5">
    <location>
        <begin position="234"/>
        <end position="253"/>
    </location>
</feature>
<comment type="caution">
    <text evidence="7">The sequence shown here is derived from an EMBL/GenBank/DDBJ whole genome shotgun (WGS) entry which is preliminary data.</text>
</comment>
<feature type="transmembrane region" description="Helical" evidence="5">
    <location>
        <begin position="61"/>
        <end position="86"/>
    </location>
</feature>
<evidence type="ECO:0000313" key="8">
    <source>
        <dbReference type="Proteomes" id="UP000315289"/>
    </source>
</evidence>
<dbReference type="PROSITE" id="PS51012">
    <property type="entry name" value="ABC_TM2"/>
    <property type="match status" value="1"/>
</dbReference>
<dbReference type="RefSeq" id="WP_144728989.1">
    <property type="nucleotide sequence ID" value="NZ_ML675579.1"/>
</dbReference>
<sequence length="260" mass="29219">MIRILNQLIGLYVREIKNTFRSPAIIVLSIIQPLLWIIFFGSSFASAPRAFLEDFFHTDNYIAFLVSGQLSTSMLFVGMFSSLSLIQDKKSGYLRRIMVTPTRNYTIFLSKVLGASTRGMLQVPIVFAGIMLFGVQVPDIIGLVAFIVSLFLLSLGLSSIYLFLTMKSSDWQIPTVVSNFINLPLMFSSTALFPNENFPTWMQIISNLNPVSFSSTFGREIIISGNIANANWLYFFYLIIFATIMLLIGVIVANKTLRID</sequence>
<evidence type="ECO:0000256" key="2">
    <source>
        <dbReference type="ARBA" id="ARBA00022692"/>
    </source>
</evidence>
<dbReference type="Pfam" id="PF01061">
    <property type="entry name" value="ABC2_membrane"/>
    <property type="match status" value="1"/>
</dbReference>
<dbReference type="OrthoDB" id="147058at2157"/>
<keyword evidence="2 5" id="KW-0812">Transmembrane</keyword>
<reference evidence="7 8" key="1">
    <citation type="journal article" date="2019" name="Front. Microbiol.">
        <title>Ammonia Oxidation by the Arctic Terrestrial Thaumarchaeote Candidatus Nitrosocosmicus arcticus Is Stimulated by Increasing Temperatures.</title>
        <authorList>
            <person name="Alves R.J.E."/>
            <person name="Kerou M."/>
            <person name="Zappe A."/>
            <person name="Bittner R."/>
            <person name="Abby S.S."/>
            <person name="Schmidt H.A."/>
            <person name="Pfeifer K."/>
            <person name="Schleper C."/>
        </authorList>
    </citation>
    <scope>NUCLEOTIDE SEQUENCE [LARGE SCALE GENOMIC DNA]</scope>
    <source>
        <strain evidence="7 8">Kfb</strain>
    </source>
</reference>
<dbReference type="Proteomes" id="UP000315289">
    <property type="component" value="Unassembled WGS sequence"/>
</dbReference>
<evidence type="ECO:0000256" key="5">
    <source>
        <dbReference type="SAM" id="Phobius"/>
    </source>
</evidence>
<keyword evidence="3 5" id="KW-1133">Transmembrane helix</keyword>